<dbReference type="InterPro" id="IPR023123">
    <property type="entry name" value="Tubulin_C"/>
</dbReference>
<dbReference type="InterPro" id="IPR036525">
    <property type="entry name" value="Tubulin/FtsZ_GTPase_sf"/>
</dbReference>
<evidence type="ECO:0000256" key="13">
    <source>
        <dbReference type="ARBA" id="ARBA00023212"/>
    </source>
</evidence>
<sequence length="448" mass="51002">MKEVISIHVGQGGIQLGDSCWEQLCLEHGIQPNGLMQREISNQEDSEFYKFYSENSKGNFVPRSLFIDSESEAISKVKDGKYRELFSQNSFIYGKEDASNNFARGYYQIGKEYIDVSLERVRKLAEDCQSPQGILLFNSVGGGTGSGLGTLLLERLQEDYLKQIRIGINIYPYPNNDTAIIESYNAILATQYLQKFADVCILFDNQAVYGICNNALDIQNPSYTNLNRLIAQVYSSLTAAIRFNGSLYSDISEFQTNLVLHPRLHFMLCSYSPILSNYKTCFQQPITTDISIEAFEPQNMMVKCNPQKGKFMACSILYRGDVIPRDVRLSLSKLSVQKTIQFVDWCPTKFKVGITYKDHFIIPNGEIAKVVRSACMISNTTAIYDIFPKFTHAFDQMFSRRAFVHWYLKEGMEEFQFIEAREELAALEKDYEEVGSQIVDEGREGAAE</sequence>
<dbReference type="HOGENOM" id="CLU_015718_0_0_1"/>
<dbReference type="SUPFAM" id="SSF55307">
    <property type="entry name" value="Tubulin C-terminal domain-like"/>
    <property type="match status" value="1"/>
</dbReference>
<reference evidence="20 21" key="2">
    <citation type="journal article" date="2006" name="Nature">
        <title>Global trends of whole-genome duplications revealed by the ciliate Paramecium tetraurelia.</title>
        <authorList>
            <consortium name="Genoscope"/>
            <person name="Aury J.-M."/>
            <person name="Jaillon O."/>
            <person name="Duret L."/>
            <person name="Noel B."/>
            <person name="Jubin C."/>
            <person name="Porcel B.M."/>
            <person name="Segurens B."/>
            <person name="Daubin V."/>
            <person name="Anthouard V."/>
            <person name="Aiach N."/>
            <person name="Arnaiz O."/>
            <person name="Billaut A."/>
            <person name="Beisson J."/>
            <person name="Blanc I."/>
            <person name="Bouhouche K."/>
            <person name="Camara F."/>
            <person name="Duharcourt S."/>
            <person name="Guigo R."/>
            <person name="Gogendeau D."/>
            <person name="Katinka M."/>
            <person name="Keller A.-M."/>
            <person name="Kissmehl R."/>
            <person name="Klotz C."/>
            <person name="Koll F."/>
            <person name="Le Moue A."/>
            <person name="Lepere C."/>
            <person name="Malinsky S."/>
            <person name="Nowacki M."/>
            <person name="Nowak J.K."/>
            <person name="Plattner H."/>
            <person name="Poulain J."/>
            <person name="Ruiz F."/>
            <person name="Serrano V."/>
            <person name="Zagulski M."/>
            <person name="Dessen P."/>
            <person name="Betermier M."/>
            <person name="Weissenbach J."/>
            <person name="Scarpelli C."/>
            <person name="Schachter V."/>
            <person name="Sperling L."/>
            <person name="Meyer E."/>
            <person name="Cohen J."/>
            <person name="Wincker P."/>
        </authorList>
    </citation>
    <scope>NUCLEOTIDE SEQUENCE [LARGE SCALE GENOMIC DNA]</scope>
    <source>
        <strain evidence="20 21">Stock d4-2</strain>
    </source>
</reference>
<keyword evidence="11" id="KW-0007">Acetylation</keyword>
<dbReference type="AlphaFoldDB" id="Q7YZQ1"/>
<dbReference type="Pfam" id="PF03953">
    <property type="entry name" value="Tubulin_C"/>
    <property type="match status" value="1"/>
</dbReference>
<evidence type="ECO:0000256" key="16">
    <source>
        <dbReference type="RuleBase" id="RU000352"/>
    </source>
</evidence>
<dbReference type="InterPro" id="IPR003008">
    <property type="entry name" value="Tubulin_FtsZ_GTPase"/>
</dbReference>
<dbReference type="InterPro" id="IPR017975">
    <property type="entry name" value="Tubulin_CS"/>
</dbReference>
<keyword evidence="8 16" id="KW-0547">Nucleotide-binding</keyword>
<dbReference type="FunFam" id="3.40.50.1440:FF:000011">
    <property type="entry name" value="Tubulin alpha chain"/>
    <property type="match status" value="1"/>
</dbReference>
<keyword evidence="12 16" id="KW-0342">GTP-binding</keyword>
<dbReference type="OrthoDB" id="296402at2759"/>
<name>Q7YZQ1_PARTE</name>
<evidence type="ECO:0000256" key="11">
    <source>
        <dbReference type="ARBA" id="ARBA00022990"/>
    </source>
</evidence>
<feature type="domain" description="Tubulin/FtsZ 2-layer sandwich" evidence="18">
    <location>
        <begin position="247"/>
        <end position="392"/>
    </location>
</feature>
<evidence type="ECO:0000256" key="10">
    <source>
        <dbReference type="ARBA" id="ARBA00022842"/>
    </source>
</evidence>
<dbReference type="Gene3D" id="3.30.1330.20">
    <property type="entry name" value="Tubulin/FtsZ, C-terminal domain"/>
    <property type="match status" value="1"/>
</dbReference>
<dbReference type="GO" id="GO:0000278">
    <property type="term" value="P:mitotic cell cycle"/>
    <property type="evidence" value="ECO:0000318"/>
    <property type="project" value="GO_Central"/>
</dbReference>
<dbReference type="GO" id="GO:0000226">
    <property type="term" value="P:microtubule cytoskeleton organization"/>
    <property type="evidence" value="ECO:0000318"/>
    <property type="project" value="GO_Central"/>
</dbReference>
<evidence type="ECO:0000313" key="21">
    <source>
        <dbReference type="Proteomes" id="UP000000600"/>
    </source>
</evidence>
<dbReference type="SUPFAM" id="SSF52490">
    <property type="entry name" value="Tubulin nucleotide-binding domain-like"/>
    <property type="match status" value="1"/>
</dbReference>
<dbReference type="Pfam" id="PF00091">
    <property type="entry name" value="Tubulin"/>
    <property type="match status" value="1"/>
</dbReference>
<dbReference type="InParanoid" id="Q7YZQ1"/>
<dbReference type="RefSeq" id="XP_001428253.1">
    <property type="nucleotide sequence ID" value="XM_001428216.1"/>
</dbReference>
<dbReference type="InterPro" id="IPR000217">
    <property type="entry name" value="Tubulin"/>
</dbReference>
<evidence type="ECO:0000256" key="15">
    <source>
        <dbReference type="ARBA" id="ARBA00049117"/>
    </source>
</evidence>
<feature type="domain" description="Tubulin/FtsZ GTPase" evidence="17">
    <location>
        <begin position="48"/>
        <end position="245"/>
    </location>
</feature>
<evidence type="ECO:0000259" key="17">
    <source>
        <dbReference type="SMART" id="SM00864"/>
    </source>
</evidence>
<dbReference type="SMART" id="SM00864">
    <property type="entry name" value="Tubulin"/>
    <property type="match status" value="1"/>
</dbReference>
<protein>
    <recommendedName>
        <fullName evidence="16">Tubulin alpha chain</fullName>
    </recommendedName>
</protein>
<keyword evidence="5" id="KW-0963">Cytoplasm</keyword>
<comment type="similarity">
    <text evidence="3 16">Belongs to the tubulin family.</text>
</comment>
<gene>
    <name evidence="19" type="primary">kappa-PT1</name>
    <name evidence="20" type="ORF">GSPATT00031084001</name>
</gene>
<evidence type="ECO:0000256" key="1">
    <source>
        <dbReference type="ARBA" id="ARBA00001946"/>
    </source>
</evidence>
<dbReference type="GO" id="GO:0046872">
    <property type="term" value="F:metal ion binding"/>
    <property type="evidence" value="ECO:0007669"/>
    <property type="project" value="UniProtKB-KW"/>
</dbReference>
<dbReference type="InterPro" id="IPR018316">
    <property type="entry name" value="Tubulin/FtsZ_2-layer-sand-dom"/>
</dbReference>
<keyword evidence="13" id="KW-0206">Cytoskeleton</keyword>
<keyword evidence="9" id="KW-0378">Hydrolase</keyword>
<dbReference type="Proteomes" id="UP000000600">
    <property type="component" value="Unassembled WGS sequence"/>
</dbReference>
<comment type="cofactor">
    <cofactor evidence="1">
        <name>Mg(2+)</name>
        <dbReference type="ChEBI" id="CHEBI:18420"/>
    </cofactor>
</comment>
<evidence type="ECO:0000256" key="12">
    <source>
        <dbReference type="ARBA" id="ARBA00023134"/>
    </source>
</evidence>
<dbReference type="InterPro" id="IPR008280">
    <property type="entry name" value="Tub_FtsZ_C"/>
</dbReference>
<evidence type="ECO:0000259" key="18">
    <source>
        <dbReference type="SMART" id="SM00865"/>
    </source>
</evidence>
<reference evidence="20" key="3">
    <citation type="submission" date="2006-03" db="EMBL/GenBank/DDBJ databases">
        <authorList>
            <consortium name="Genoscope"/>
        </authorList>
    </citation>
    <scope>NUCLEOTIDE SEQUENCE</scope>
    <source>
        <strain evidence="20">Stock d4-2</strain>
    </source>
</reference>
<dbReference type="PRINTS" id="PR01161">
    <property type="entry name" value="TUBULIN"/>
</dbReference>
<keyword evidence="10" id="KW-0460">Magnesium</keyword>
<dbReference type="SMART" id="SM00865">
    <property type="entry name" value="Tubulin_C"/>
    <property type="match status" value="1"/>
</dbReference>
<comment type="catalytic activity">
    <reaction evidence="15">
        <text>GTP + H2O = GDP + phosphate + H(+)</text>
        <dbReference type="Rhea" id="RHEA:19669"/>
        <dbReference type="ChEBI" id="CHEBI:15377"/>
        <dbReference type="ChEBI" id="CHEBI:15378"/>
        <dbReference type="ChEBI" id="CHEBI:37565"/>
        <dbReference type="ChEBI" id="CHEBI:43474"/>
        <dbReference type="ChEBI" id="CHEBI:58189"/>
    </reaction>
    <physiologicalReaction direction="left-to-right" evidence="15">
        <dbReference type="Rhea" id="RHEA:19670"/>
    </physiologicalReaction>
</comment>
<dbReference type="InterPro" id="IPR037103">
    <property type="entry name" value="Tubulin/FtsZ-like_C"/>
</dbReference>
<accession>Q7YZQ1</accession>
<evidence type="ECO:0000256" key="4">
    <source>
        <dbReference type="ARBA" id="ARBA00011747"/>
    </source>
</evidence>
<evidence type="ECO:0000256" key="3">
    <source>
        <dbReference type="ARBA" id="ARBA00009636"/>
    </source>
</evidence>
<dbReference type="GO" id="GO:0005737">
    <property type="term" value="C:cytoplasm"/>
    <property type="evidence" value="ECO:0000318"/>
    <property type="project" value="GO_Central"/>
</dbReference>
<evidence type="ECO:0000256" key="6">
    <source>
        <dbReference type="ARBA" id="ARBA00022701"/>
    </source>
</evidence>
<dbReference type="GO" id="GO:0005200">
    <property type="term" value="F:structural constituent of cytoskeleton"/>
    <property type="evidence" value="ECO:0000318"/>
    <property type="project" value="GO_Central"/>
</dbReference>
<evidence type="ECO:0000256" key="7">
    <source>
        <dbReference type="ARBA" id="ARBA00022723"/>
    </source>
</evidence>
<dbReference type="EMBL" id="AJ576069">
    <property type="protein sequence ID" value="CAE11219.1"/>
    <property type="molecule type" value="Genomic_DNA"/>
</dbReference>
<keyword evidence="6 16" id="KW-0493">Microtubule</keyword>
<dbReference type="PROSITE" id="PS00227">
    <property type="entry name" value="TUBULIN"/>
    <property type="match status" value="1"/>
</dbReference>
<dbReference type="OMA" id="YQIGKEY"/>
<dbReference type="PRINTS" id="PR01162">
    <property type="entry name" value="ALPHATUBULIN"/>
</dbReference>
<keyword evidence="7" id="KW-0479">Metal-binding</keyword>
<dbReference type="eggNOG" id="KOG1376">
    <property type="taxonomic scope" value="Eukaryota"/>
</dbReference>
<dbReference type="KEGG" id="ptm:GSPATT00031084001"/>
<evidence type="ECO:0000256" key="2">
    <source>
        <dbReference type="ARBA" id="ARBA00004245"/>
    </source>
</evidence>
<evidence type="ECO:0000256" key="14">
    <source>
        <dbReference type="ARBA" id="ARBA00034296"/>
    </source>
</evidence>
<dbReference type="CDD" id="cd02186">
    <property type="entry name" value="alpha_tubulin"/>
    <property type="match status" value="1"/>
</dbReference>
<evidence type="ECO:0000256" key="5">
    <source>
        <dbReference type="ARBA" id="ARBA00022490"/>
    </source>
</evidence>
<dbReference type="GeneID" id="5014036"/>
<dbReference type="STRING" id="5888.Q7YZQ1"/>
<dbReference type="GO" id="GO:0005874">
    <property type="term" value="C:microtubule"/>
    <property type="evidence" value="ECO:0000318"/>
    <property type="project" value="GO_Central"/>
</dbReference>
<evidence type="ECO:0000313" key="20">
    <source>
        <dbReference type="EMBL" id="CAK60855.1"/>
    </source>
</evidence>
<dbReference type="GO" id="GO:0005525">
    <property type="term" value="F:GTP binding"/>
    <property type="evidence" value="ECO:0000318"/>
    <property type="project" value="GO_Central"/>
</dbReference>
<dbReference type="InterPro" id="IPR002452">
    <property type="entry name" value="Alpha_tubulin"/>
</dbReference>
<comment type="subunit">
    <text evidence="4 16">Dimer of alpha and beta chains. A typical microtubule is a hollow water-filled tube with an outer diameter of 25 nm and an inner diameter of 15 nM. Alpha-beta heterodimers associate head-to-tail to form protofilaments running lengthwise along the microtubule wall with the beta-tubulin subunit facing the microtubule plus end conferring a structural polarity. Microtubules usually have 13 protofilaments but different protofilament numbers can be found in some organisms and specialized cells.</text>
</comment>
<comment type="function">
    <text evidence="14 16">Tubulin is the major constituent of microtubules, a cylinder consisting of laterally associated linear protofilaments composed of alpha- and beta-tubulin heterodimers. Microtubules grow by the addition of GTP-tubulin dimers to the microtubule end, where a stabilizing cap forms. Below the cap, tubulin dimers are in GDP-bound state, owing to GTPase activity of alpha-tubulin.</text>
</comment>
<evidence type="ECO:0000256" key="8">
    <source>
        <dbReference type="ARBA" id="ARBA00022741"/>
    </source>
</evidence>
<dbReference type="PANTHER" id="PTHR11588">
    <property type="entry name" value="TUBULIN"/>
    <property type="match status" value="1"/>
</dbReference>
<dbReference type="GO" id="GO:0016787">
    <property type="term" value="F:hydrolase activity"/>
    <property type="evidence" value="ECO:0007669"/>
    <property type="project" value="UniProtKB-KW"/>
</dbReference>
<dbReference type="Gene3D" id="1.10.287.600">
    <property type="entry name" value="Helix hairpin bin"/>
    <property type="match status" value="1"/>
</dbReference>
<proteinExistence type="inferred from homology"/>
<reference evidence="19" key="1">
    <citation type="submission" date="2003-07" db="EMBL/GenBank/DDBJ databases">
        <authorList>
            <person name="Ruiz F."/>
        </authorList>
    </citation>
    <scope>NUCLEOTIDE SEQUENCE</scope>
</reference>
<keyword evidence="21" id="KW-1185">Reference proteome</keyword>
<organism evidence="19">
    <name type="scientific">Paramecium tetraurelia</name>
    <dbReference type="NCBI Taxonomy" id="5888"/>
    <lineage>
        <taxon>Eukaryota</taxon>
        <taxon>Sar</taxon>
        <taxon>Alveolata</taxon>
        <taxon>Ciliophora</taxon>
        <taxon>Intramacronucleata</taxon>
        <taxon>Oligohymenophorea</taxon>
        <taxon>Peniculida</taxon>
        <taxon>Parameciidae</taxon>
        <taxon>Paramecium</taxon>
    </lineage>
</organism>
<evidence type="ECO:0000313" key="19">
    <source>
        <dbReference type="EMBL" id="CAE11219.1"/>
    </source>
</evidence>
<evidence type="ECO:0000256" key="9">
    <source>
        <dbReference type="ARBA" id="ARBA00022801"/>
    </source>
</evidence>
<comment type="subcellular location">
    <subcellularLocation>
        <location evidence="2">Cytoplasm</location>
        <location evidence="2">Cytoskeleton</location>
    </subcellularLocation>
</comment>
<dbReference type="EMBL" id="CT868010">
    <property type="protein sequence ID" value="CAK60855.1"/>
    <property type="molecule type" value="Genomic_DNA"/>
</dbReference>
<dbReference type="Gene3D" id="3.40.50.1440">
    <property type="entry name" value="Tubulin/FtsZ, GTPase domain"/>
    <property type="match status" value="1"/>
</dbReference>